<reference evidence="1" key="2">
    <citation type="submission" date="2023-01" db="EMBL/GenBank/DDBJ databases">
        <title>Draft genome sequence of Devosia yakushimensis strain NBRC 103855.</title>
        <authorList>
            <person name="Sun Q."/>
            <person name="Mori K."/>
        </authorList>
    </citation>
    <scope>NUCLEOTIDE SEQUENCE</scope>
    <source>
        <strain evidence="1">NBRC 103855</strain>
    </source>
</reference>
<keyword evidence="2" id="KW-1185">Reference proteome</keyword>
<name>A0ABQ5U9W4_9HYPH</name>
<protein>
    <submittedName>
        <fullName evidence="1">Uncharacterized protein</fullName>
    </submittedName>
</protein>
<dbReference type="Proteomes" id="UP001161406">
    <property type="component" value="Unassembled WGS sequence"/>
</dbReference>
<dbReference type="RefSeq" id="WP_284388266.1">
    <property type="nucleotide sequence ID" value="NZ_BSNG01000001.1"/>
</dbReference>
<comment type="caution">
    <text evidence="1">The sequence shown here is derived from an EMBL/GenBank/DDBJ whole genome shotgun (WGS) entry which is preliminary data.</text>
</comment>
<reference evidence="1" key="1">
    <citation type="journal article" date="2014" name="Int. J. Syst. Evol. Microbiol.">
        <title>Complete genome of a new Firmicutes species belonging to the dominant human colonic microbiota ('Ruminococcus bicirculans') reveals two chromosomes and a selective capacity to utilize plant glucans.</title>
        <authorList>
            <consortium name="NISC Comparative Sequencing Program"/>
            <person name="Wegmann U."/>
            <person name="Louis P."/>
            <person name="Goesmann A."/>
            <person name="Henrissat B."/>
            <person name="Duncan S.H."/>
            <person name="Flint H.J."/>
        </authorList>
    </citation>
    <scope>NUCLEOTIDE SEQUENCE</scope>
    <source>
        <strain evidence="1">NBRC 103855</strain>
    </source>
</reference>
<sequence length="128" mass="14085">MSSIIDDPASFLHDLGELHDVSVRRVIYAVEQSMIDIEVADLNWNFEGAADYVPRPARLAFTGVSAFSIAAGQNKFHTTILAGPASIAHAYAITKAGTTRIDIVMSTSEQWHIEFETLTIHDNEILAR</sequence>
<dbReference type="EMBL" id="BSNG01000001">
    <property type="protein sequence ID" value="GLQ08932.1"/>
    <property type="molecule type" value="Genomic_DNA"/>
</dbReference>
<evidence type="ECO:0000313" key="1">
    <source>
        <dbReference type="EMBL" id="GLQ08932.1"/>
    </source>
</evidence>
<proteinExistence type="predicted"/>
<organism evidence="1 2">
    <name type="scientific">Devosia yakushimensis</name>
    <dbReference type="NCBI Taxonomy" id="470028"/>
    <lineage>
        <taxon>Bacteria</taxon>
        <taxon>Pseudomonadati</taxon>
        <taxon>Pseudomonadota</taxon>
        <taxon>Alphaproteobacteria</taxon>
        <taxon>Hyphomicrobiales</taxon>
        <taxon>Devosiaceae</taxon>
        <taxon>Devosia</taxon>
    </lineage>
</organism>
<gene>
    <name evidence="1" type="ORF">GCM10007913_08640</name>
</gene>
<evidence type="ECO:0000313" key="2">
    <source>
        <dbReference type="Proteomes" id="UP001161406"/>
    </source>
</evidence>
<accession>A0ABQ5U9W4</accession>